<evidence type="ECO:0000256" key="1">
    <source>
        <dbReference type="SAM" id="MobiDB-lite"/>
    </source>
</evidence>
<proteinExistence type="predicted"/>
<gene>
    <name evidence="2" type="ORF">L3Y34_006647</name>
</gene>
<accession>A0AAE9CZ44</accession>
<dbReference type="EMBL" id="CP090895">
    <property type="protein sequence ID" value="ULT87027.1"/>
    <property type="molecule type" value="Genomic_DNA"/>
</dbReference>
<reference evidence="2 3" key="1">
    <citation type="submission" date="2022-02" db="EMBL/GenBank/DDBJ databases">
        <title>Chromosome-level reference genomes for two strains of Caenorhabditis briggsae: an improved platform for comparative genomics.</title>
        <authorList>
            <person name="Stevens L."/>
            <person name="Andersen E.C."/>
        </authorList>
    </citation>
    <scope>NUCLEOTIDE SEQUENCE [LARGE SCALE GENOMIC DNA]</scope>
    <source>
        <strain evidence="2">QX1410_ONT</strain>
        <tissue evidence="2">Whole-organism</tissue>
    </source>
</reference>
<feature type="region of interest" description="Disordered" evidence="1">
    <location>
        <begin position="240"/>
        <end position="275"/>
    </location>
</feature>
<dbReference type="PANTHER" id="PTHR38620:SF1">
    <property type="entry name" value="CUE DOMAIN-CONTAINING PROTEIN-RELATED"/>
    <property type="match status" value="1"/>
</dbReference>
<name>A0AAE9CZ44_CAEBR</name>
<organism evidence="2 3">
    <name type="scientific">Caenorhabditis briggsae</name>
    <dbReference type="NCBI Taxonomy" id="6238"/>
    <lineage>
        <taxon>Eukaryota</taxon>
        <taxon>Metazoa</taxon>
        <taxon>Ecdysozoa</taxon>
        <taxon>Nematoda</taxon>
        <taxon>Chromadorea</taxon>
        <taxon>Rhabditida</taxon>
        <taxon>Rhabditina</taxon>
        <taxon>Rhabditomorpha</taxon>
        <taxon>Rhabditoidea</taxon>
        <taxon>Rhabditidae</taxon>
        <taxon>Peloderinae</taxon>
        <taxon>Caenorhabditis</taxon>
    </lineage>
</organism>
<feature type="compositionally biased region" description="Low complexity" evidence="1">
    <location>
        <begin position="327"/>
        <end position="340"/>
    </location>
</feature>
<feature type="compositionally biased region" description="Basic and acidic residues" evidence="1">
    <location>
        <begin position="405"/>
        <end position="420"/>
    </location>
</feature>
<feature type="region of interest" description="Disordered" evidence="1">
    <location>
        <begin position="54"/>
        <end position="81"/>
    </location>
</feature>
<dbReference type="PANTHER" id="PTHR38620">
    <property type="entry name" value="PROTEIN CBG07292-RELATED"/>
    <property type="match status" value="1"/>
</dbReference>
<protein>
    <submittedName>
        <fullName evidence="2">Uncharacterized protein</fullName>
    </submittedName>
</protein>
<feature type="compositionally biased region" description="Polar residues" evidence="1">
    <location>
        <begin position="300"/>
        <end position="325"/>
    </location>
</feature>
<evidence type="ECO:0000313" key="2">
    <source>
        <dbReference type="EMBL" id="ULT87027.1"/>
    </source>
</evidence>
<dbReference type="AlphaFoldDB" id="A0AAE9CZ44"/>
<dbReference type="Proteomes" id="UP000827892">
    <property type="component" value="Chromosome V"/>
</dbReference>
<feature type="region of interest" description="Disordered" evidence="1">
    <location>
        <begin position="297"/>
        <end position="343"/>
    </location>
</feature>
<dbReference type="KEGG" id="cbr:CBG_10478"/>
<feature type="region of interest" description="Disordered" evidence="1">
    <location>
        <begin position="362"/>
        <end position="420"/>
    </location>
</feature>
<evidence type="ECO:0000313" key="3">
    <source>
        <dbReference type="Proteomes" id="UP000827892"/>
    </source>
</evidence>
<sequence>MTEEAASNVGEVRRSGRHDSVARFLVNRTVKQSDNAYHPTYKKNYIADLPDLITEKPSESDDDDEAPESLTMPKPESRVSDRQFQRLKQETSHLPVDTALKVLAYYHFNVDIAIAAAKQMTMPRTMGNGVKSMFRAGIAFEREQNPSKRMAIKEFYMGSQFGAQCNNKALVDFYYSEKNKIGGNWRLENDEEPMTSEQRIELQEKMISGGVRVQRRDPNAPRKGRKKRAIAAIRSHQLRRDHRAEAMTNTDDVDSSDTVSVASTERAMSEKSEAPHPLVLKLNASQIFGIMAESSKAPDASTSSEQPFTVATSPTVVKSATSPAEPSSDSSVCTTSSTSTPQKIPKFKFNLNVDDVNRVMAAAATSSSHQNHHKTSTTSVPHRIKKKYRKKTIEELRGGAQKTYPGRERRPRKMLEDEGY</sequence>
<dbReference type="OMA" id="NMIVANI"/>